<dbReference type="Proteomes" id="UP000007947">
    <property type="component" value="Chromosome"/>
</dbReference>
<gene>
    <name evidence="3" type="ordered locus">MLP_06200</name>
</gene>
<feature type="transmembrane region" description="Helical" evidence="1">
    <location>
        <begin position="200"/>
        <end position="220"/>
    </location>
</feature>
<name>F5XKU6_MICPN</name>
<dbReference type="EMBL" id="AP012204">
    <property type="protein sequence ID" value="BAK33634.1"/>
    <property type="molecule type" value="Genomic_DNA"/>
</dbReference>
<dbReference type="KEGG" id="mph:MLP_06200"/>
<dbReference type="AlphaFoldDB" id="F5XKU6"/>
<reference evidence="3 4" key="1">
    <citation type="submission" date="2011-05" db="EMBL/GenBank/DDBJ databases">
        <title>Whole genome sequence of Microlunatus phosphovorus NM-1.</title>
        <authorList>
            <person name="Hosoyama A."/>
            <person name="Sasaki K."/>
            <person name="Harada T."/>
            <person name="Igarashi R."/>
            <person name="Kawakoshi A."/>
            <person name="Sasagawa M."/>
            <person name="Fukada J."/>
            <person name="Nakamura S."/>
            <person name="Katano Y."/>
            <person name="Hanada S."/>
            <person name="Kamagata Y."/>
            <person name="Nakamura N."/>
            <person name="Yamazaki S."/>
            <person name="Fujita N."/>
        </authorList>
    </citation>
    <scope>NUCLEOTIDE SEQUENCE [LARGE SCALE GENOMIC DNA]</scope>
    <source>
        <strain evidence="4">ATCC 700054 / DSM 10555 / JCM 9379 / NBRC 101784 / NCIMB 13414 / VKM Ac-1990 / NM-1</strain>
    </source>
</reference>
<feature type="transmembrane region" description="Helical" evidence="1">
    <location>
        <begin position="92"/>
        <end position="111"/>
    </location>
</feature>
<dbReference type="GO" id="GO:0080120">
    <property type="term" value="P:CAAX-box protein maturation"/>
    <property type="evidence" value="ECO:0007669"/>
    <property type="project" value="UniProtKB-ARBA"/>
</dbReference>
<evidence type="ECO:0000259" key="2">
    <source>
        <dbReference type="Pfam" id="PF02517"/>
    </source>
</evidence>
<feature type="transmembrane region" description="Helical" evidence="1">
    <location>
        <begin position="123"/>
        <end position="144"/>
    </location>
</feature>
<dbReference type="InterPro" id="IPR003675">
    <property type="entry name" value="Rce1/LyrA-like_dom"/>
</dbReference>
<keyword evidence="1" id="KW-0812">Transmembrane</keyword>
<keyword evidence="4" id="KW-1185">Reference proteome</keyword>
<feature type="transmembrane region" description="Helical" evidence="1">
    <location>
        <begin position="177"/>
        <end position="194"/>
    </location>
</feature>
<evidence type="ECO:0000313" key="3">
    <source>
        <dbReference type="EMBL" id="BAK33634.1"/>
    </source>
</evidence>
<protein>
    <recommendedName>
        <fullName evidence="2">CAAX prenyl protease 2/Lysostaphin resistance protein A-like domain-containing protein</fullName>
    </recommendedName>
</protein>
<dbReference type="STRING" id="1032480.MLP_06200"/>
<feature type="domain" description="CAAX prenyl protease 2/Lysostaphin resistance protein A-like" evidence="2">
    <location>
        <begin position="93"/>
        <end position="189"/>
    </location>
</feature>
<dbReference type="HOGENOM" id="CLU_1164798_0_0_11"/>
<feature type="transmembrane region" description="Helical" evidence="1">
    <location>
        <begin position="31"/>
        <end position="48"/>
    </location>
</feature>
<evidence type="ECO:0000313" key="4">
    <source>
        <dbReference type="Proteomes" id="UP000007947"/>
    </source>
</evidence>
<dbReference type="Pfam" id="PF02517">
    <property type="entry name" value="Rce1-like"/>
    <property type="match status" value="1"/>
</dbReference>
<sequence length="238" mass="25204">MRLAVLLAAAPAAISVIIGLLGERVGGDPLTWRLIAVLVVMIGALVIVGQGRAWQRTGAAGPSSWRREGLVVIPMLIALAPLVTGIDLPAASTLGILVAGYVATGVFEEIWHRGVIQDTLRSLGLRRAAVLGGAIFGLSHLTNIAFGQSVAVSLAQAVGAFCFGVGFSILRWRTNAIWLLVAVHAVGDLLFKITGLHGGLLWGFLIAHDTAMLLWGLWCLRGVRDSLPVAVSRSERRR</sequence>
<proteinExistence type="predicted"/>
<evidence type="ECO:0000256" key="1">
    <source>
        <dbReference type="SAM" id="Phobius"/>
    </source>
</evidence>
<keyword evidence="1" id="KW-0472">Membrane</keyword>
<accession>F5XKU6</accession>
<dbReference type="eggNOG" id="COG1266">
    <property type="taxonomic scope" value="Bacteria"/>
</dbReference>
<feature type="transmembrane region" description="Helical" evidence="1">
    <location>
        <begin position="69"/>
        <end position="86"/>
    </location>
</feature>
<organism evidence="3 4">
    <name type="scientific">Microlunatus phosphovorus (strain ATCC 700054 / DSM 10555 / JCM 9379 / NBRC 101784 / NCIMB 13414 / VKM Ac-1990 / NM-1)</name>
    <dbReference type="NCBI Taxonomy" id="1032480"/>
    <lineage>
        <taxon>Bacteria</taxon>
        <taxon>Bacillati</taxon>
        <taxon>Actinomycetota</taxon>
        <taxon>Actinomycetes</taxon>
        <taxon>Propionibacteriales</taxon>
        <taxon>Propionibacteriaceae</taxon>
        <taxon>Microlunatus</taxon>
    </lineage>
</organism>
<feature type="transmembrane region" description="Helical" evidence="1">
    <location>
        <begin position="150"/>
        <end position="170"/>
    </location>
</feature>
<keyword evidence="1" id="KW-1133">Transmembrane helix</keyword>
<dbReference type="GO" id="GO:0004175">
    <property type="term" value="F:endopeptidase activity"/>
    <property type="evidence" value="ECO:0007669"/>
    <property type="project" value="UniProtKB-ARBA"/>
</dbReference>